<proteinExistence type="predicted"/>
<accession>A0A1A8Y2G7</accession>
<dbReference type="AlphaFoldDB" id="A0A1A8Y2G7"/>
<reference evidence="1 2" key="1">
    <citation type="submission" date="2016-06" db="EMBL/GenBank/DDBJ databases">
        <authorList>
            <person name="Kjaerup R.B."/>
            <person name="Dalgaard T.S."/>
            <person name="Juul-Madsen H.R."/>
        </authorList>
    </citation>
    <scope>NUCLEOTIDE SEQUENCE [LARGE SCALE GENOMIC DNA]</scope>
    <source>
        <strain evidence="1">2</strain>
    </source>
</reference>
<organism evidence="1 2">
    <name type="scientific">Candidatus Propionivibrio aalborgensis</name>
    <dbReference type="NCBI Taxonomy" id="1860101"/>
    <lineage>
        <taxon>Bacteria</taxon>
        <taxon>Pseudomonadati</taxon>
        <taxon>Pseudomonadota</taxon>
        <taxon>Betaproteobacteria</taxon>
        <taxon>Rhodocyclales</taxon>
        <taxon>Rhodocyclaceae</taxon>
        <taxon>Propionivibrio</taxon>
    </lineage>
</organism>
<sequence>MTFDQQVDAQSVDVDQLLIEGHTMTAIALAELSLAALKKSLRKDLPNIRSSHLTEAMAAALDFRTHASLIAALSGQASDPSILLLDNERFEARLGEFGYQLANDDFRFEWLDDCPDLISTMPDSGYDVEYRSKRDKAWRNLMVLTVNEGIRQKLFSLRVDDNRWLGAEPGSQGHRGTGYIFEFKLPDGKPAKGYVSDAGFGELNIHAAVFPNEDWVRAVNSGFHAGDAFARGWLERERGAWLQSSQGFFNCRKWLIEDLVNMEAKPIGFGDRGRVIV</sequence>
<protein>
    <submittedName>
        <fullName evidence="1">Uncharacterized protein</fullName>
    </submittedName>
</protein>
<dbReference type="EMBL" id="FLQY01000397">
    <property type="protein sequence ID" value="SBT11156.1"/>
    <property type="molecule type" value="Genomic_DNA"/>
</dbReference>
<evidence type="ECO:0000313" key="2">
    <source>
        <dbReference type="Proteomes" id="UP000199600"/>
    </source>
</evidence>
<name>A0A1A8Y2G7_9RHOO</name>
<dbReference type="RefSeq" id="WP_222102361.1">
    <property type="nucleotide sequence ID" value="NZ_FLQY01000397.1"/>
</dbReference>
<gene>
    <name evidence="1" type="ORF">PROAA_910017</name>
</gene>
<keyword evidence="2" id="KW-1185">Reference proteome</keyword>
<dbReference type="Proteomes" id="UP000199600">
    <property type="component" value="Unassembled WGS sequence"/>
</dbReference>
<evidence type="ECO:0000313" key="1">
    <source>
        <dbReference type="EMBL" id="SBT11156.1"/>
    </source>
</evidence>